<gene>
    <name evidence="2" type="ORF">EX30DRAFT_399125</name>
</gene>
<evidence type="ECO:0000313" key="3">
    <source>
        <dbReference type="Proteomes" id="UP000298138"/>
    </source>
</evidence>
<feature type="compositionally biased region" description="Polar residues" evidence="1">
    <location>
        <begin position="479"/>
        <end position="500"/>
    </location>
</feature>
<dbReference type="EMBL" id="ML220171">
    <property type="protein sequence ID" value="TGZ76616.1"/>
    <property type="molecule type" value="Genomic_DNA"/>
</dbReference>
<evidence type="ECO:0000256" key="1">
    <source>
        <dbReference type="SAM" id="MobiDB-lite"/>
    </source>
</evidence>
<reference evidence="2 3" key="1">
    <citation type="submission" date="2019-04" db="EMBL/GenBank/DDBJ databases">
        <title>Comparative genomics and transcriptomics to analyze fruiting body development in filamentous ascomycetes.</title>
        <authorList>
            <consortium name="DOE Joint Genome Institute"/>
            <person name="Lutkenhaus R."/>
            <person name="Traeger S."/>
            <person name="Breuer J."/>
            <person name="Kuo A."/>
            <person name="Lipzen A."/>
            <person name="Pangilinan J."/>
            <person name="Dilworth D."/>
            <person name="Sandor L."/>
            <person name="Poggeler S."/>
            <person name="Barry K."/>
            <person name="Grigoriev I.V."/>
            <person name="Nowrousian M."/>
        </authorList>
    </citation>
    <scope>NUCLEOTIDE SEQUENCE [LARGE SCALE GENOMIC DNA]</scope>
    <source>
        <strain evidence="2 3">CBS 389.68</strain>
    </source>
</reference>
<feature type="compositionally biased region" description="Low complexity" evidence="1">
    <location>
        <begin position="396"/>
        <end position="406"/>
    </location>
</feature>
<organism evidence="2 3">
    <name type="scientific">Ascodesmis nigricans</name>
    <dbReference type="NCBI Taxonomy" id="341454"/>
    <lineage>
        <taxon>Eukaryota</taxon>
        <taxon>Fungi</taxon>
        <taxon>Dikarya</taxon>
        <taxon>Ascomycota</taxon>
        <taxon>Pezizomycotina</taxon>
        <taxon>Pezizomycetes</taxon>
        <taxon>Pezizales</taxon>
        <taxon>Ascodesmidaceae</taxon>
        <taxon>Ascodesmis</taxon>
    </lineage>
</organism>
<accession>A0A4S2MIA1</accession>
<feature type="region of interest" description="Disordered" evidence="1">
    <location>
        <begin position="314"/>
        <end position="571"/>
    </location>
</feature>
<feature type="compositionally biased region" description="Basic and acidic residues" evidence="1">
    <location>
        <begin position="386"/>
        <end position="395"/>
    </location>
</feature>
<feature type="compositionally biased region" description="Polar residues" evidence="1">
    <location>
        <begin position="88"/>
        <end position="100"/>
    </location>
</feature>
<evidence type="ECO:0000313" key="2">
    <source>
        <dbReference type="EMBL" id="TGZ76616.1"/>
    </source>
</evidence>
<dbReference type="InParanoid" id="A0A4S2MIA1"/>
<feature type="compositionally biased region" description="Polar residues" evidence="1">
    <location>
        <begin position="610"/>
        <end position="629"/>
    </location>
</feature>
<feature type="region of interest" description="Disordered" evidence="1">
    <location>
        <begin position="610"/>
        <end position="654"/>
    </location>
</feature>
<sequence>MAMDPGASGLPFPQDPDILYIRKQIIDNMNFLYNVVAPSRASIVLTSLADRPEAPIVTLLYTHIKSSTHSLEGATVEHTVIGVIGATDPTTHSRSRSNSPSKHERYQQAMSATSWRRPDEAPLPSTPTPQPITGWDLPTIKSLLQQALYQMRSEILHKLHKIQQETEARAQQLQYEQQQARSREEHARMQRQVQETLYRISQIELPDEDDDEEGEKYNHAGMKQTFSPTTGEQAEMSPTRHPLTDRAGFVTEEMLAQPVARYPPRLMQPSDMEMMVDDGGSSEGDPFFFDRDEFRLRPPMAGRPVQLDLKSRWAQWAREHGQGGGPMDQNGASRREESRGEASRARNNEEVRQGADAPGSENTGDAQFQNTRGHGDGSDSGESEMEDIKIHEDTPSNRSSSTPSESSDADELRPEDAVDEVAAQALDNENEEDATNSHSDKENTPSSSSSIIVRNPPPHPLAHIFSPKTLHTRNMDSFFGTSNTAFSSPDKSPTKSTFSDNPEEQRYGQASPAKSTTPRPPPARKLNFSPHYPVEPESGSEDEGDDDEDGGDNAATPRPREMAAPCVPSNRIATRKCDTSTAAGAATSMGFSNIGRGIAMTGIGAATVINPTNPTSQGTNFLSVPHQQIDSPHPLPPHHRSSPSSPDNDPDFPLLRQQQVYSPYAEPYTDYHPVPLTPTRRSRNLMLRREMMGLDSPRSQSRARGGEREREGMMGNWRERSAETVGQLVAGMGHGRGRGMEMEMGGQRVEGAQAIARRLLSAQELQRQYLMRQEAARKGTLGKRSRMD</sequence>
<feature type="compositionally biased region" description="Low complexity" evidence="1">
    <location>
        <begin position="642"/>
        <end position="654"/>
    </location>
</feature>
<keyword evidence="3" id="KW-1185">Reference proteome</keyword>
<dbReference type="AlphaFoldDB" id="A0A4S2MIA1"/>
<feature type="compositionally biased region" description="Basic and acidic residues" evidence="1">
    <location>
        <begin position="333"/>
        <end position="353"/>
    </location>
</feature>
<dbReference type="Proteomes" id="UP000298138">
    <property type="component" value="Unassembled WGS sequence"/>
</dbReference>
<feature type="compositionally biased region" description="Polar residues" evidence="1">
    <location>
        <begin position="360"/>
        <end position="372"/>
    </location>
</feature>
<protein>
    <submittedName>
        <fullName evidence="2">Uncharacterized protein</fullName>
    </submittedName>
</protein>
<name>A0A4S2MIA1_9PEZI</name>
<feature type="region of interest" description="Disordered" evidence="1">
    <location>
        <begin position="86"/>
        <end position="134"/>
    </location>
</feature>
<feature type="compositionally biased region" description="Acidic residues" evidence="1">
    <location>
        <begin position="538"/>
        <end position="551"/>
    </location>
</feature>
<proteinExistence type="predicted"/>